<dbReference type="RefSeq" id="WP_076379706.1">
    <property type="nucleotide sequence ID" value="NZ_AP017422.1"/>
</dbReference>
<dbReference type="AlphaFoldDB" id="A0A173MRW7"/>
<reference evidence="2" key="1">
    <citation type="submission" date="2017-01" db="EMBL/GenBank/DDBJ databases">
        <authorList>
            <person name="Varghese N."/>
            <person name="Submissions S."/>
        </authorList>
    </citation>
    <scope>NUCLEOTIDE SEQUENCE [LARGE SCALE GENOMIC DNA]</scope>
    <source>
        <strain evidence="2">DSM 21054</strain>
    </source>
</reference>
<proteinExistence type="predicted"/>
<evidence type="ECO:0008006" key="3">
    <source>
        <dbReference type="Google" id="ProtNLM"/>
    </source>
</evidence>
<protein>
    <recommendedName>
        <fullName evidence="3">Histidine kinase-like ATPase domain-containing protein</fullName>
    </recommendedName>
</protein>
<accession>A0A173MRW7</accession>
<sequence>MSEQPLHTHIFPVSYLKHLPTYLEEVLSFIEQHLPPLYTHSPSLLFYCKTILSELLTNTIKHAEQDATELLITLYPQYLTIIRRDQCPPLHFSCTAQNTSLQWPLAASLLNTRHVIYKDDLNVLHLQLTAEGQAIFEAWQNTGNTFDINTLHEHYGLLMITLSSKIFTYLYDAGTQQNIFTATVEYQ</sequence>
<keyword evidence="2" id="KW-1185">Reference proteome</keyword>
<dbReference type="STRING" id="477680.SAMN05421788_104392"/>
<evidence type="ECO:0000313" key="2">
    <source>
        <dbReference type="Proteomes" id="UP000186917"/>
    </source>
</evidence>
<name>A0A173MRW7_9BACT</name>
<organism evidence="1 2">
    <name type="scientific">Filimonas lacunae</name>
    <dbReference type="NCBI Taxonomy" id="477680"/>
    <lineage>
        <taxon>Bacteria</taxon>
        <taxon>Pseudomonadati</taxon>
        <taxon>Bacteroidota</taxon>
        <taxon>Chitinophagia</taxon>
        <taxon>Chitinophagales</taxon>
        <taxon>Chitinophagaceae</taxon>
        <taxon>Filimonas</taxon>
    </lineage>
</organism>
<dbReference type="EMBL" id="FTOR01000004">
    <property type="protein sequence ID" value="SIT17954.1"/>
    <property type="molecule type" value="Genomic_DNA"/>
</dbReference>
<dbReference type="OrthoDB" id="947656at2"/>
<dbReference type="KEGG" id="fln:FLA_6298"/>
<dbReference type="Proteomes" id="UP000186917">
    <property type="component" value="Unassembled WGS sequence"/>
</dbReference>
<gene>
    <name evidence="1" type="ORF">SAMN05421788_104392</name>
</gene>
<evidence type="ECO:0000313" key="1">
    <source>
        <dbReference type="EMBL" id="SIT17954.1"/>
    </source>
</evidence>